<evidence type="ECO:0000313" key="5">
    <source>
        <dbReference type="EMBL" id="SPE09313.1"/>
    </source>
</evidence>
<gene>
    <name evidence="4" type="ORF">LES8486_01315</name>
    <name evidence="5" type="ORF">LES9216_01462</name>
</gene>
<evidence type="ECO:0000256" key="2">
    <source>
        <dbReference type="ARBA" id="ARBA00023002"/>
    </source>
</evidence>
<dbReference type="Proteomes" id="UP000237923">
    <property type="component" value="Unassembled WGS sequence"/>
</dbReference>
<dbReference type="GO" id="GO:0010181">
    <property type="term" value="F:FMN binding"/>
    <property type="evidence" value="ECO:0007669"/>
    <property type="project" value="InterPro"/>
</dbReference>
<keyword evidence="2 5" id="KW-0560">Oxidoreductase</keyword>
<dbReference type="EMBL" id="OKQU01000002">
    <property type="protein sequence ID" value="SPE09313.1"/>
    <property type="molecule type" value="Genomic_DNA"/>
</dbReference>
<evidence type="ECO:0000313" key="7">
    <source>
        <dbReference type="Proteomes" id="UP000239237"/>
    </source>
</evidence>
<dbReference type="PANTHER" id="PTHR43656:SF2">
    <property type="entry name" value="BINDING OXIDOREDUCTASE, PUTATIVE (AFU_ORTHOLOGUE AFUA_2G08260)-RELATED"/>
    <property type="match status" value="1"/>
</dbReference>
<evidence type="ECO:0000313" key="4">
    <source>
        <dbReference type="EMBL" id="SPD93657.1"/>
    </source>
</evidence>
<dbReference type="Gene3D" id="3.20.20.70">
    <property type="entry name" value="Aldolase class I"/>
    <property type="match status" value="1"/>
</dbReference>
<dbReference type="Proteomes" id="UP000239237">
    <property type="component" value="Unassembled WGS sequence"/>
</dbReference>
<dbReference type="GeneID" id="99675072"/>
<keyword evidence="1" id="KW-0285">Flavoprotein</keyword>
<reference evidence="4 7" key="1">
    <citation type="submission" date="2018-02" db="EMBL/GenBank/DDBJ databases">
        <authorList>
            <person name="Rodrigo-Torres L."/>
            <person name="Arahal R. D."/>
            <person name="Lucena T."/>
        </authorList>
    </citation>
    <scope>NUCLEOTIDE SEQUENCE [LARGE SCALE GENOMIC DNA]</scope>
    <source>
        <strain evidence="4 7">CECT 8486</strain>
    </source>
</reference>
<dbReference type="CDD" id="cd04735">
    <property type="entry name" value="OYE_like_4_FMN"/>
    <property type="match status" value="1"/>
</dbReference>
<organism evidence="5 6">
    <name type="scientific">Leuconostoc suionicum</name>
    <dbReference type="NCBI Taxonomy" id="1511761"/>
    <lineage>
        <taxon>Bacteria</taxon>
        <taxon>Bacillati</taxon>
        <taxon>Bacillota</taxon>
        <taxon>Bacilli</taxon>
        <taxon>Lactobacillales</taxon>
        <taxon>Lactobacillaceae</taxon>
        <taxon>Leuconostoc</taxon>
    </lineage>
</organism>
<dbReference type="InterPro" id="IPR001155">
    <property type="entry name" value="OxRdtase_FMN_N"/>
</dbReference>
<dbReference type="EC" id="1.-.-.-" evidence="5"/>
<sequence>MEEQKFLSRFKFDNGLVIKNHIVMSPMTTMTSFYNGMITTDELNYYAARAGGPGIIITGVANVSDNGKGFEGELSVAHDEMLPGLTKLAKVIHKDGTKAILQIFHAGRKANSAILRGERPVSASAIAASYPANSETPRALSDSEIHQIITEFGEATRRAIEAGFDGVELHGANTYLLQQFYSENSNQRSDEWGGSREKRLKFPLVVIETVNKTVKKYSKKPFIVGYRISPEEIEEPGIRLEDSFFFVDQIKHKVDYIHLSMGSYKRTSLNNKANKETLIPQFSQHTKNIVPLIGIGSVETPDDVNAVMSDGADLVAIGREFIREPQWIQKIEKNDLGSIRTLISPSDMEELTIPSVMQVYLRKSFYSVMHFTDDAETKEDYQNALAPMEGLDKKLR</sequence>
<proteinExistence type="predicted"/>
<protein>
    <submittedName>
        <fullName evidence="5">NADH oxidase</fullName>
        <ecNumber evidence="5">1.-.-.-</ecNumber>
    </submittedName>
</protein>
<dbReference type="AlphaFoldDB" id="A0A2N9KEN1"/>
<name>A0A2N9KEN1_9LACO</name>
<dbReference type="KEGG" id="lsu:A6B45_09715"/>
<dbReference type="Pfam" id="PF00724">
    <property type="entry name" value="Oxidored_FMN"/>
    <property type="match status" value="1"/>
</dbReference>
<evidence type="ECO:0000313" key="6">
    <source>
        <dbReference type="Proteomes" id="UP000237923"/>
    </source>
</evidence>
<keyword evidence="7" id="KW-1185">Reference proteome</keyword>
<evidence type="ECO:0000259" key="3">
    <source>
        <dbReference type="Pfam" id="PF00724"/>
    </source>
</evidence>
<evidence type="ECO:0000256" key="1">
    <source>
        <dbReference type="ARBA" id="ARBA00022630"/>
    </source>
</evidence>
<dbReference type="GO" id="GO:0016491">
    <property type="term" value="F:oxidoreductase activity"/>
    <property type="evidence" value="ECO:0007669"/>
    <property type="project" value="UniProtKB-KW"/>
</dbReference>
<dbReference type="InterPro" id="IPR013785">
    <property type="entry name" value="Aldolase_TIM"/>
</dbReference>
<dbReference type="RefSeq" id="WP_072614397.1">
    <property type="nucleotide sequence ID" value="NZ_CAURUR010000004.1"/>
</dbReference>
<feature type="domain" description="NADH:flavin oxidoreductase/NADH oxidase N-terminal" evidence="3">
    <location>
        <begin position="13"/>
        <end position="334"/>
    </location>
</feature>
<dbReference type="PANTHER" id="PTHR43656">
    <property type="entry name" value="BINDING OXIDOREDUCTASE, PUTATIVE (AFU_ORTHOLOGUE AFUA_2G08260)-RELATED"/>
    <property type="match status" value="1"/>
</dbReference>
<accession>A0A2N9KEN1</accession>
<dbReference type="SUPFAM" id="SSF51395">
    <property type="entry name" value="FMN-linked oxidoreductases"/>
    <property type="match status" value="1"/>
</dbReference>
<dbReference type="InterPro" id="IPR051799">
    <property type="entry name" value="NADH_flavin_oxidoreductase"/>
</dbReference>
<dbReference type="EMBL" id="OKQR01000002">
    <property type="protein sequence ID" value="SPD93657.1"/>
    <property type="molecule type" value="Genomic_DNA"/>
</dbReference>
<reference evidence="5 6" key="2">
    <citation type="submission" date="2018-02" db="EMBL/GenBank/DDBJ databases">
        <authorList>
            <person name="Cohen D.B."/>
            <person name="Kent A.D."/>
        </authorList>
    </citation>
    <scope>NUCLEOTIDE SEQUENCE [LARGE SCALE GENOMIC DNA]</scope>
    <source>
        <strain evidence="5 6">CECT 9216</strain>
    </source>
</reference>